<keyword evidence="1" id="KW-0694">RNA-binding</keyword>
<accession>A0ABQ7H3J1</accession>
<dbReference type="InterPro" id="IPR057596">
    <property type="entry name" value="RDRP_core"/>
</dbReference>
<proteinExistence type="inferred from homology"/>
<comment type="similarity">
    <text evidence="1">Belongs to the RdRP family.</text>
</comment>
<keyword evidence="1" id="KW-0943">RNA-mediated gene silencing</keyword>
<evidence type="ECO:0000256" key="1">
    <source>
        <dbReference type="RuleBase" id="RU363098"/>
    </source>
</evidence>
<evidence type="ECO:0000313" key="4">
    <source>
        <dbReference type="Proteomes" id="UP000815325"/>
    </source>
</evidence>
<keyword evidence="4" id="KW-1185">Reference proteome</keyword>
<evidence type="ECO:0000313" key="3">
    <source>
        <dbReference type="EMBL" id="KAF5841422.1"/>
    </source>
</evidence>
<keyword evidence="1" id="KW-0696">RNA-directed RNA polymerase</keyword>
<dbReference type="EC" id="2.7.7.48" evidence="1"/>
<feature type="domain" description="RDRP core" evidence="2">
    <location>
        <begin position="250"/>
        <end position="354"/>
    </location>
</feature>
<keyword evidence="1" id="KW-0808">Transferase</keyword>
<comment type="caution">
    <text evidence="3">The sequence shown here is derived from an EMBL/GenBank/DDBJ whole genome shotgun (WGS) entry which is preliminary data.</text>
</comment>
<dbReference type="EMBL" id="MU069486">
    <property type="protein sequence ID" value="KAF5841422.1"/>
    <property type="molecule type" value="Genomic_DNA"/>
</dbReference>
<dbReference type="Proteomes" id="UP000815325">
    <property type="component" value="Unassembled WGS sequence"/>
</dbReference>
<protein>
    <recommendedName>
        <fullName evidence="1">RNA-dependent RNA polymerase</fullName>
        <ecNumber evidence="1">2.7.7.48</ecNumber>
    </recommendedName>
</protein>
<comment type="catalytic activity">
    <reaction evidence="1">
        <text>RNA(n) + a ribonucleoside 5'-triphosphate = RNA(n+1) + diphosphate</text>
        <dbReference type="Rhea" id="RHEA:21248"/>
        <dbReference type="Rhea" id="RHEA-COMP:14527"/>
        <dbReference type="Rhea" id="RHEA-COMP:17342"/>
        <dbReference type="ChEBI" id="CHEBI:33019"/>
        <dbReference type="ChEBI" id="CHEBI:61557"/>
        <dbReference type="ChEBI" id="CHEBI:140395"/>
        <dbReference type="EC" id="2.7.7.48"/>
    </reaction>
</comment>
<sequence>MLMPAIRASRTSTCYRCNLPIQCNDWIVPDSAHQLARWVHSSCALGTGTQPNAKIVPEILPAYAPIVRQTGSDGTREAAVHRLFMELPFPFRLVLEQLHVMDTISASTLEAMKALTPNPDTWKAFERQLARDGAAASATTSGKNMGDVAIQKDSRKWPTGASLVQMLVEQKWVEWDSTHMRFRENPLPPSDPPYRQTAAMLLQDDVQGKPAIEVRLHAGNADTCSYLGRHSEVAAHHRLLWVKSLEGSEKAAEQLILNGLVLGGRQFHIMYFKFDRKASTLVFFATKDFWAPSTNPAQMHALPAMTVEAAVAKLGAVQYLWRQPGKMMERMGLFSSSTLPFPMPADYIHYVDDIAASNLDGSAQGSEIMTVSMQFGAAWLEIYWKAQNVQKI</sequence>
<comment type="function">
    <text evidence="1">Probably involved in the RNA silencing pathway and required for the generation of small interfering RNAs (siRNAs).</text>
</comment>
<name>A0ABQ7H3J1_DUNSA</name>
<gene>
    <name evidence="3" type="ORF">DUNSADRAFT_13085</name>
</gene>
<evidence type="ECO:0000259" key="2">
    <source>
        <dbReference type="Pfam" id="PF05183"/>
    </source>
</evidence>
<dbReference type="Pfam" id="PF05183">
    <property type="entry name" value="RdRP"/>
    <property type="match status" value="1"/>
</dbReference>
<organism evidence="3 4">
    <name type="scientific">Dunaliella salina</name>
    <name type="common">Green alga</name>
    <name type="synonym">Protococcus salinus</name>
    <dbReference type="NCBI Taxonomy" id="3046"/>
    <lineage>
        <taxon>Eukaryota</taxon>
        <taxon>Viridiplantae</taxon>
        <taxon>Chlorophyta</taxon>
        <taxon>core chlorophytes</taxon>
        <taxon>Chlorophyceae</taxon>
        <taxon>CS clade</taxon>
        <taxon>Chlamydomonadales</taxon>
        <taxon>Dunaliellaceae</taxon>
        <taxon>Dunaliella</taxon>
    </lineage>
</organism>
<reference evidence="3" key="1">
    <citation type="submission" date="2017-08" db="EMBL/GenBank/DDBJ databases">
        <authorList>
            <person name="Polle J.E."/>
            <person name="Barry K."/>
            <person name="Cushman J."/>
            <person name="Schmutz J."/>
            <person name="Tran D."/>
            <person name="Hathwaick L.T."/>
            <person name="Yim W.C."/>
            <person name="Jenkins J."/>
            <person name="Mckie-Krisberg Z.M."/>
            <person name="Prochnik S."/>
            <person name="Lindquist E."/>
            <person name="Dockter R.B."/>
            <person name="Adam C."/>
            <person name="Molina H."/>
            <person name="Bunkerborg J."/>
            <person name="Jin E."/>
            <person name="Buchheim M."/>
            <person name="Magnuson J."/>
        </authorList>
    </citation>
    <scope>NUCLEOTIDE SEQUENCE</scope>
    <source>
        <strain evidence="3">CCAP 19/18</strain>
    </source>
</reference>
<keyword evidence="1" id="KW-0548">Nucleotidyltransferase</keyword>